<dbReference type="RefSeq" id="XP_007412370.1">
    <property type="nucleotide sequence ID" value="XM_007412308.1"/>
</dbReference>
<feature type="region of interest" description="Disordered" evidence="1">
    <location>
        <begin position="568"/>
        <end position="598"/>
    </location>
</feature>
<feature type="compositionally biased region" description="Polar residues" evidence="1">
    <location>
        <begin position="539"/>
        <end position="553"/>
    </location>
</feature>
<evidence type="ECO:0000313" key="3">
    <source>
        <dbReference type="Proteomes" id="UP000001072"/>
    </source>
</evidence>
<protein>
    <submittedName>
        <fullName evidence="2">Uncharacterized protein</fullName>
    </submittedName>
</protein>
<proteinExistence type="predicted"/>
<evidence type="ECO:0000313" key="2">
    <source>
        <dbReference type="EMBL" id="EGG04241.1"/>
    </source>
</evidence>
<dbReference type="KEGG" id="mlr:MELLADRAFT_117108"/>
<dbReference type="VEuPathDB" id="FungiDB:MELLADRAFT_117108"/>
<evidence type="ECO:0000256" key="1">
    <source>
        <dbReference type="SAM" id="MobiDB-lite"/>
    </source>
</evidence>
<feature type="region of interest" description="Disordered" evidence="1">
    <location>
        <begin position="515"/>
        <end position="554"/>
    </location>
</feature>
<dbReference type="InParanoid" id="F4RTD5"/>
<feature type="compositionally biased region" description="Polar residues" evidence="1">
    <location>
        <begin position="25"/>
        <end position="42"/>
    </location>
</feature>
<accession>F4RTD5</accession>
<dbReference type="HOGENOM" id="CLU_384521_0_0_1"/>
<organism evidence="3">
    <name type="scientific">Melampsora larici-populina (strain 98AG31 / pathotype 3-4-7)</name>
    <name type="common">Poplar leaf rust fungus</name>
    <dbReference type="NCBI Taxonomy" id="747676"/>
    <lineage>
        <taxon>Eukaryota</taxon>
        <taxon>Fungi</taxon>
        <taxon>Dikarya</taxon>
        <taxon>Basidiomycota</taxon>
        <taxon>Pucciniomycotina</taxon>
        <taxon>Pucciniomycetes</taxon>
        <taxon>Pucciniales</taxon>
        <taxon>Melampsoraceae</taxon>
        <taxon>Melampsora</taxon>
    </lineage>
</organism>
<dbReference type="OrthoDB" id="10509998at2759"/>
<feature type="compositionally biased region" description="Polar residues" evidence="1">
    <location>
        <begin position="358"/>
        <end position="385"/>
    </location>
</feature>
<sequence length="719" mass="80451">MSLPQPRKRRKVLPDYDSESIDSPEPSTSINSTALASSSRPDSLQVDDQKALKSDQQIISRNSSGPDPSAMSAVDTDKKTPDISRLLQVVESLQETVKVLQGSYQLNAPHSEFATQKMLGQVQEYAIKEFKSLHAHVDERLVQLESCDPRSMRDSIQALAFQFKQAFESSQDKFEIKLKELGQGLEKKIVSESRAVQNQVTKTLSDDVQRWEKQLTSRLGLIQDRVTKLEGPDLISHVAKRLKDHFDNRLGLIQGRVAKLEESDLKSDQVRRLEKHWDSSMGLIQDRLAKLEGSHLKEQMAQMRNEFGGKIAQLVAETSLCHAKLANSYTAYTDLKALHHSLESKVVKIKTEQPEPLQGSSQIPTSGNAKRSLTPSHSTQSTRLQSAAPKSRSHSTMLNDDEEPAIPAGVLDYDAPPLKRRGSSKLASERGDRHSSCKQDSNLDDVEHFRPLIEEEIANIMTASYEEDLKVSIQSDLMNYLESEISVLNRPADLIREELKGYVEKRLQEFQTSFSLQSAQPKDHTAMAGQIPSLPSPSPSREQQNQPKSTLNNDLDLKQRLSFLTHRTSSIPVESPHTSSSRPEQHSLRNLSNPPDTSQLLSIPMATKLFAPLDRLITLEEDLTFLTSPESQRKATFVALGLCTADTDPSNTDISIEKMLFNLLVHGLRNHKDEDYVKGFTSETGVIMREVFNPIFKPMLDAIDKVVLGHISEGQSQSK</sequence>
<feature type="region of interest" description="Disordered" evidence="1">
    <location>
        <begin position="1"/>
        <end position="78"/>
    </location>
</feature>
<gene>
    <name evidence="2" type="ORF">MELLADRAFT_117108</name>
</gene>
<feature type="compositionally biased region" description="Basic residues" evidence="1">
    <location>
        <begin position="1"/>
        <end position="11"/>
    </location>
</feature>
<dbReference type="GeneID" id="18925948"/>
<dbReference type="EMBL" id="GL883119">
    <property type="protein sequence ID" value="EGG04241.1"/>
    <property type="molecule type" value="Genomic_DNA"/>
</dbReference>
<dbReference type="Proteomes" id="UP000001072">
    <property type="component" value="Unassembled WGS sequence"/>
</dbReference>
<feature type="compositionally biased region" description="Basic and acidic residues" evidence="1">
    <location>
        <begin position="427"/>
        <end position="437"/>
    </location>
</feature>
<keyword evidence="3" id="KW-1185">Reference proteome</keyword>
<name>F4RTD5_MELLP</name>
<reference evidence="3" key="1">
    <citation type="journal article" date="2011" name="Proc. Natl. Acad. Sci. U.S.A.">
        <title>Obligate biotrophy features unraveled by the genomic analysis of rust fungi.</title>
        <authorList>
            <person name="Duplessis S."/>
            <person name="Cuomo C.A."/>
            <person name="Lin Y.-C."/>
            <person name="Aerts A."/>
            <person name="Tisserant E."/>
            <person name="Veneault-Fourrey C."/>
            <person name="Joly D.L."/>
            <person name="Hacquard S."/>
            <person name="Amselem J."/>
            <person name="Cantarel B.L."/>
            <person name="Chiu R."/>
            <person name="Coutinho P.M."/>
            <person name="Feau N."/>
            <person name="Field M."/>
            <person name="Frey P."/>
            <person name="Gelhaye E."/>
            <person name="Goldberg J."/>
            <person name="Grabherr M.G."/>
            <person name="Kodira C.D."/>
            <person name="Kohler A."/>
            <person name="Kuees U."/>
            <person name="Lindquist E.A."/>
            <person name="Lucas S.M."/>
            <person name="Mago R."/>
            <person name="Mauceli E."/>
            <person name="Morin E."/>
            <person name="Murat C."/>
            <person name="Pangilinan J.L."/>
            <person name="Park R."/>
            <person name="Pearson M."/>
            <person name="Quesneville H."/>
            <person name="Rouhier N."/>
            <person name="Sakthikumar S."/>
            <person name="Salamov A.A."/>
            <person name="Schmutz J."/>
            <person name="Selles B."/>
            <person name="Shapiro H."/>
            <person name="Tanguay P."/>
            <person name="Tuskan G.A."/>
            <person name="Henrissat B."/>
            <person name="Van de Peer Y."/>
            <person name="Rouze P."/>
            <person name="Ellis J.G."/>
            <person name="Dodds P.N."/>
            <person name="Schein J.E."/>
            <person name="Zhong S."/>
            <person name="Hamelin R.C."/>
            <person name="Grigoriev I.V."/>
            <person name="Szabo L.J."/>
            <person name="Martin F."/>
        </authorList>
    </citation>
    <scope>NUCLEOTIDE SEQUENCE [LARGE SCALE GENOMIC DNA]</scope>
    <source>
        <strain evidence="3">98AG31 / pathotype 3-4-7</strain>
    </source>
</reference>
<feature type="region of interest" description="Disordered" evidence="1">
    <location>
        <begin position="351"/>
        <end position="442"/>
    </location>
</feature>
<dbReference type="AlphaFoldDB" id="F4RTD5"/>
<feature type="compositionally biased region" description="Polar residues" evidence="1">
    <location>
        <begin position="54"/>
        <end position="66"/>
    </location>
</feature>